<evidence type="ECO:0000256" key="2">
    <source>
        <dbReference type="ARBA" id="ARBA00006025"/>
    </source>
</evidence>
<gene>
    <name evidence="15" type="primary">hlyB</name>
    <name evidence="15" type="ORF">LA76x_4093</name>
</gene>
<dbReference type="Gene3D" id="3.40.50.300">
    <property type="entry name" value="P-loop containing nucleotide triphosphate hydrolases"/>
    <property type="match status" value="1"/>
</dbReference>
<dbReference type="InterPro" id="IPR039421">
    <property type="entry name" value="Type_1_exporter"/>
</dbReference>
<dbReference type="GO" id="GO:0008233">
    <property type="term" value="F:peptidase activity"/>
    <property type="evidence" value="ECO:0007669"/>
    <property type="project" value="InterPro"/>
</dbReference>
<evidence type="ECO:0000256" key="7">
    <source>
        <dbReference type="ARBA" id="ARBA00022801"/>
    </source>
</evidence>
<dbReference type="GO" id="GO:0005524">
    <property type="term" value="F:ATP binding"/>
    <property type="evidence" value="ECO:0007669"/>
    <property type="project" value="UniProtKB-KW"/>
</dbReference>
<dbReference type="InterPro" id="IPR036640">
    <property type="entry name" value="ABC1_TM_sf"/>
</dbReference>
<evidence type="ECO:0000256" key="9">
    <source>
        <dbReference type="ARBA" id="ARBA00022989"/>
    </source>
</evidence>
<dbReference type="KEGG" id="lab:LA76x_4093"/>
<dbReference type="GO" id="GO:0005886">
    <property type="term" value="C:plasma membrane"/>
    <property type="evidence" value="ECO:0007669"/>
    <property type="project" value="UniProtKB-SubCell"/>
</dbReference>
<keyword evidence="9 11" id="KW-1133">Transmembrane helix</keyword>
<proteinExistence type="inferred from homology"/>
<protein>
    <submittedName>
        <fullName evidence="15">Alpha-hemolysin translocation ATP-binding protein hlyB</fullName>
    </submittedName>
</protein>
<dbReference type="GO" id="GO:0015421">
    <property type="term" value="F:ABC-type oligopeptide transporter activity"/>
    <property type="evidence" value="ECO:0007669"/>
    <property type="project" value="TreeGrafter"/>
</dbReference>
<dbReference type="InterPro" id="IPR003593">
    <property type="entry name" value="AAA+_ATPase"/>
</dbReference>
<dbReference type="InterPro" id="IPR005074">
    <property type="entry name" value="Peptidase_C39"/>
</dbReference>
<feature type="transmembrane region" description="Helical" evidence="11">
    <location>
        <begin position="302"/>
        <end position="324"/>
    </location>
</feature>
<dbReference type="GO" id="GO:0006508">
    <property type="term" value="P:proteolysis"/>
    <property type="evidence" value="ECO:0007669"/>
    <property type="project" value="InterPro"/>
</dbReference>
<feature type="transmembrane region" description="Helical" evidence="11">
    <location>
        <begin position="200"/>
        <end position="220"/>
    </location>
</feature>
<evidence type="ECO:0000256" key="3">
    <source>
        <dbReference type="ARBA" id="ARBA00022448"/>
    </source>
</evidence>
<dbReference type="SUPFAM" id="SSF52540">
    <property type="entry name" value="P-loop containing nucleoside triphosphate hydrolases"/>
    <property type="match status" value="1"/>
</dbReference>
<dbReference type="PROSITE" id="PS50893">
    <property type="entry name" value="ABC_TRANSPORTER_2"/>
    <property type="match status" value="1"/>
</dbReference>
<evidence type="ECO:0000313" key="15">
    <source>
        <dbReference type="EMBL" id="ALN82209.1"/>
    </source>
</evidence>
<dbReference type="Pfam" id="PF03412">
    <property type="entry name" value="Peptidase_C39"/>
    <property type="match status" value="1"/>
</dbReference>
<evidence type="ECO:0000256" key="4">
    <source>
        <dbReference type="ARBA" id="ARBA00022475"/>
    </source>
</evidence>
<dbReference type="PATRIC" id="fig|84531.8.peg.4101"/>
<dbReference type="Pfam" id="PF00005">
    <property type="entry name" value="ABC_tran"/>
    <property type="match status" value="1"/>
</dbReference>
<feature type="transmembrane region" description="Helical" evidence="11">
    <location>
        <begin position="273"/>
        <end position="296"/>
    </location>
</feature>
<dbReference type="GO" id="GO:0030256">
    <property type="term" value="C:type I protein secretion system complex"/>
    <property type="evidence" value="ECO:0007669"/>
    <property type="project" value="InterPro"/>
</dbReference>
<keyword evidence="10 11" id="KW-0472">Membrane</keyword>
<feature type="domain" description="ABC transporter" evidence="12">
    <location>
        <begin position="478"/>
        <end position="713"/>
    </location>
</feature>
<dbReference type="Gene3D" id="3.90.70.10">
    <property type="entry name" value="Cysteine proteinases"/>
    <property type="match status" value="1"/>
</dbReference>
<evidence type="ECO:0000256" key="5">
    <source>
        <dbReference type="ARBA" id="ARBA00022692"/>
    </source>
</evidence>
<evidence type="ECO:0000259" key="13">
    <source>
        <dbReference type="PROSITE" id="PS50929"/>
    </source>
</evidence>
<dbReference type="STRING" id="84531.LA76x_4093"/>
<dbReference type="CDD" id="cd18588">
    <property type="entry name" value="ABC_6TM_CyaB_HlyB_like"/>
    <property type="match status" value="1"/>
</dbReference>
<feature type="domain" description="Peptidase C39" evidence="14">
    <location>
        <begin position="13"/>
        <end position="135"/>
    </location>
</feature>
<reference evidence="15 16" key="1">
    <citation type="journal article" date="2015" name="BMC Genomics">
        <title>Comparative genomics and metabolic profiling of the genus Lysobacter.</title>
        <authorList>
            <person name="de Bruijn I."/>
            <person name="Cheng X."/>
            <person name="de Jager V."/>
            <person name="Exposito R.G."/>
            <person name="Watrous J."/>
            <person name="Patel N."/>
            <person name="Postma J."/>
            <person name="Dorrestein P.C."/>
            <person name="Kobayashi D."/>
            <person name="Raaijmakers J.M."/>
        </authorList>
    </citation>
    <scope>NUCLEOTIDE SEQUENCE [LARGE SCALE GENOMIC DNA]</scope>
    <source>
        <strain evidence="15 16">76</strain>
    </source>
</reference>
<feature type="transmembrane region" description="Helical" evidence="11">
    <location>
        <begin position="166"/>
        <end position="188"/>
    </location>
</feature>
<keyword evidence="6" id="KW-0547">Nucleotide-binding</keyword>
<name>A0A0S2FF93_LYSAN</name>
<dbReference type="PANTHER" id="PTHR43394:SF1">
    <property type="entry name" value="ATP-BINDING CASSETTE SUB-FAMILY B MEMBER 10, MITOCHONDRIAL"/>
    <property type="match status" value="1"/>
</dbReference>
<dbReference type="Gene3D" id="1.20.1560.10">
    <property type="entry name" value="ABC transporter type 1, transmembrane domain"/>
    <property type="match status" value="1"/>
</dbReference>
<evidence type="ECO:0000256" key="6">
    <source>
        <dbReference type="ARBA" id="ARBA00022741"/>
    </source>
</evidence>
<dbReference type="Pfam" id="PF00664">
    <property type="entry name" value="ABC_membrane"/>
    <property type="match status" value="1"/>
</dbReference>
<accession>A0A0S2FF93</accession>
<evidence type="ECO:0000256" key="11">
    <source>
        <dbReference type="SAM" id="Phobius"/>
    </source>
</evidence>
<evidence type="ECO:0000313" key="16">
    <source>
        <dbReference type="Proteomes" id="UP000060787"/>
    </source>
</evidence>
<keyword evidence="8 15" id="KW-0067">ATP-binding</keyword>
<dbReference type="InterPro" id="IPR003439">
    <property type="entry name" value="ABC_transporter-like_ATP-bd"/>
</dbReference>
<evidence type="ECO:0000259" key="14">
    <source>
        <dbReference type="PROSITE" id="PS50990"/>
    </source>
</evidence>
<evidence type="ECO:0000256" key="1">
    <source>
        <dbReference type="ARBA" id="ARBA00004651"/>
    </source>
</evidence>
<dbReference type="PROSITE" id="PS50990">
    <property type="entry name" value="PEPTIDASE_C39"/>
    <property type="match status" value="1"/>
</dbReference>
<dbReference type="PROSITE" id="PS00211">
    <property type="entry name" value="ABC_TRANSPORTER_1"/>
    <property type="match status" value="1"/>
</dbReference>
<dbReference type="InterPro" id="IPR027417">
    <property type="entry name" value="P-loop_NTPase"/>
</dbReference>
<feature type="domain" description="ABC transmembrane type-1" evidence="13">
    <location>
        <begin position="166"/>
        <end position="445"/>
    </location>
</feature>
<keyword evidence="5 11" id="KW-0812">Transmembrane</keyword>
<evidence type="ECO:0000256" key="8">
    <source>
        <dbReference type="ARBA" id="ARBA00022840"/>
    </source>
</evidence>
<keyword evidence="16" id="KW-1185">Reference proteome</keyword>
<dbReference type="FunFam" id="3.40.50.300:FF:000299">
    <property type="entry name" value="ABC transporter ATP-binding protein/permease"/>
    <property type="match status" value="1"/>
</dbReference>
<dbReference type="GO" id="GO:0030253">
    <property type="term" value="P:protein secretion by the type I secretion system"/>
    <property type="evidence" value="ECO:0007669"/>
    <property type="project" value="InterPro"/>
</dbReference>
<keyword evidence="3" id="KW-0813">Transport</keyword>
<keyword evidence="4" id="KW-1003">Cell membrane</keyword>
<dbReference type="InterPro" id="IPR011527">
    <property type="entry name" value="ABC1_TM_dom"/>
</dbReference>
<dbReference type="InterPro" id="IPR017871">
    <property type="entry name" value="ABC_transporter-like_CS"/>
</dbReference>
<dbReference type="SMART" id="SM00382">
    <property type="entry name" value="AAA"/>
    <property type="match status" value="1"/>
</dbReference>
<comment type="subcellular location">
    <subcellularLocation>
        <location evidence="1">Cell membrane</location>
        <topology evidence="1">Multi-pass membrane protein</topology>
    </subcellularLocation>
</comment>
<dbReference type="SUPFAM" id="SSF90123">
    <property type="entry name" value="ABC transporter transmembrane region"/>
    <property type="match status" value="1"/>
</dbReference>
<dbReference type="AlphaFoldDB" id="A0A0S2FF93"/>
<dbReference type="PROSITE" id="PS50929">
    <property type="entry name" value="ABC_TM1F"/>
    <property type="match status" value="1"/>
</dbReference>
<dbReference type="Proteomes" id="UP000060787">
    <property type="component" value="Chromosome"/>
</dbReference>
<dbReference type="GO" id="GO:0016887">
    <property type="term" value="F:ATP hydrolysis activity"/>
    <property type="evidence" value="ECO:0007669"/>
    <property type="project" value="InterPro"/>
</dbReference>
<organism evidence="15 16">
    <name type="scientific">Lysobacter antibioticus</name>
    <dbReference type="NCBI Taxonomy" id="84531"/>
    <lineage>
        <taxon>Bacteria</taxon>
        <taxon>Pseudomonadati</taxon>
        <taxon>Pseudomonadota</taxon>
        <taxon>Gammaproteobacteria</taxon>
        <taxon>Lysobacterales</taxon>
        <taxon>Lysobacteraceae</taxon>
        <taxon>Lysobacter</taxon>
    </lineage>
</organism>
<comment type="similarity">
    <text evidence="2">Belongs to the ABC transporter superfamily. Protein-1 exporter (TC 3.A.1.109) family.</text>
</comment>
<evidence type="ECO:0000259" key="12">
    <source>
        <dbReference type="PROSITE" id="PS50893"/>
    </source>
</evidence>
<dbReference type="NCBIfam" id="TIGR01846">
    <property type="entry name" value="type_I_sec_HlyB"/>
    <property type="match status" value="1"/>
</dbReference>
<sequence>MMSRSTESSRPIEGVGGAFVDEGLAALAYAARHYQIMVEAEQLCHQLGRAQGAASGVDICRCARSIGLRARSIDSGIERIAALPLPALLKTADGWRVLESVSEAGALVRVPTTGERQLSSFDDLAERWQGHTILLGEKSEPSGRQAFGFAWFIPSVIKHIRQFRNILLVSMMLQLIALVTPAVFENVIDRVLLNRSTSSLQVLGIALLALAVFDFVYGFLRSWLFSNLAAKINSELSARVYRHLMALPIGYFRKRQTGEIVARMSELDSIRQFLTGSTLTVVLDLLFLGLFVAVMLSYSVELTWVVLGTLLVYFSLWMVFGPVLRNRTEREYELSADNTAFLTASVMGIEVIKTTATEDSSLRQWESGFARFVRASFRASVLGISIGQSVDLVRKLSSALLLWWGISLVMEGKLSPGELVAFNMLAGHLTQPILRLAQAWQDLQHTTISLRRIGDVLDEPTEHGNGGLASIPALQGGVCFRNVHFRYGEDGQEVLRNLCLDVRPGEFVGITGPSGSGKSTISRLLQRLYLPQRGQVLVDGIDIAIADPVALRRQISVVPQESVLFSGTVSENISLCRPQASEAEIVEAATLAGADSFIRCLPRGYDSQVGEKGAGLSGGQRQRIALARALLARPRLLLLDEATSALDYESEAAIMANLEAISRGRTVISIAHRLNTLRYADRILVVDRGAVVESGSHRELVARDTAYARLWRLQMG</sequence>
<dbReference type="EMBL" id="CP011129">
    <property type="protein sequence ID" value="ALN82209.1"/>
    <property type="molecule type" value="Genomic_DNA"/>
</dbReference>
<evidence type="ECO:0000256" key="10">
    <source>
        <dbReference type="ARBA" id="ARBA00023136"/>
    </source>
</evidence>
<dbReference type="PANTHER" id="PTHR43394">
    <property type="entry name" value="ATP-DEPENDENT PERMEASE MDL1, MITOCHONDRIAL"/>
    <property type="match status" value="1"/>
</dbReference>
<dbReference type="InterPro" id="IPR010132">
    <property type="entry name" value="ATPase_T1SS_HlyB"/>
</dbReference>
<keyword evidence="7" id="KW-0378">Hydrolase</keyword>